<feature type="domain" description="Ricin B lectin" evidence="2">
    <location>
        <begin position="28"/>
        <end position="169"/>
    </location>
</feature>
<protein>
    <submittedName>
        <fullName evidence="3">Chrysaoralin</fullName>
    </submittedName>
</protein>
<dbReference type="PROSITE" id="PS50231">
    <property type="entry name" value="RICIN_B_LECTIN"/>
    <property type="match status" value="2"/>
</dbReference>
<sequence length="454" mass="50739">MDQIRLIGVIVVLSSLFLQCSAQVLCTNPLVIGELRIKKSRQCVDIDGKDGAGNVQTHECEGDDDQQIILCGDGTIRNEARNYCFTPRGSGNDNVESSACQHYPRIPTRQKWRLGRSKKFYDMGGILQEAREIINVESNRCLDVSGYDGTGNIGVYHCENKDDQYFYFRSRGKEVAFGRLRNEKSSQCLDVSGYDGKGNVQMYDCEDKKDQWFKFYENGEVVNEQSRRCLDVSGYDGTGNIGTYCCEDKHDQMWSRPSQLCNGESCSFVNKKSGQCLDVSGYDGRGGVATYHCEGLADQRLKWVTDKWTAPNAVWVMVGCNQNGKVSQWLSNTVSYSSTITHTVTVEVGASMEADLVFAKATVSTKVSTSLSTAWTKSQSGTTRIVFTCEYYDNQEAFTGGCMWQLRVDTKHVNSGRLLTWSPQITRCTTSNTQPRCPPFTKCVDKACSLCQEI</sequence>
<proteinExistence type="predicted"/>
<keyword evidence="1" id="KW-0732">Signal</keyword>
<dbReference type="Pfam" id="PF00652">
    <property type="entry name" value="Ricin_B_lectin"/>
    <property type="match status" value="2"/>
</dbReference>
<dbReference type="Gene3D" id="2.80.10.50">
    <property type="match status" value="2"/>
</dbReference>
<dbReference type="SUPFAM" id="SSF50370">
    <property type="entry name" value="Ricin B-like lectins"/>
    <property type="match status" value="3"/>
</dbReference>
<name>A0A1C9FQN1_CHRQI</name>
<dbReference type="SUPFAM" id="SSF111265">
    <property type="entry name" value="Hemolytic lectin CEL-III, C-terminal domain"/>
    <property type="match status" value="1"/>
</dbReference>
<dbReference type="CDD" id="cd23419">
    <property type="entry name" value="beta-trefoil_Ricin_CELIII-like_rpt1"/>
    <property type="match status" value="1"/>
</dbReference>
<feature type="signal peptide" evidence="1">
    <location>
        <begin position="1"/>
        <end position="22"/>
    </location>
</feature>
<dbReference type="EMBL" id="KX656922">
    <property type="protein sequence ID" value="AOO35153.1"/>
    <property type="molecule type" value="Genomic_DNA"/>
</dbReference>
<evidence type="ECO:0000256" key="1">
    <source>
        <dbReference type="SAM" id="SignalP"/>
    </source>
</evidence>
<dbReference type="InterPro" id="IPR000772">
    <property type="entry name" value="Ricin_B_lectin"/>
</dbReference>
<evidence type="ECO:0000259" key="2">
    <source>
        <dbReference type="SMART" id="SM00458"/>
    </source>
</evidence>
<evidence type="ECO:0000313" key="3">
    <source>
        <dbReference type="EMBL" id="AOO35153.1"/>
    </source>
</evidence>
<dbReference type="GO" id="GO:0015721">
    <property type="term" value="P:bile acid and bile salt transport"/>
    <property type="evidence" value="ECO:0007669"/>
    <property type="project" value="TreeGrafter"/>
</dbReference>
<dbReference type="InterPro" id="IPR035992">
    <property type="entry name" value="Ricin_B-like_lectins"/>
</dbReference>
<reference evidence="3" key="1">
    <citation type="submission" date="2016-07" db="EMBL/GenBank/DDBJ databases">
        <title>Molecular Cloning and Expression of Chrysaoralin: A Novel Pore-Forming Toxin from Jellyfish Venom.</title>
        <authorList>
            <person name="Gaynor J.J."/>
            <person name="Khanal A."/>
            <person name="Bologna P.A.X."/>
            <person name="Meredith R."/>
            <person name="Snitsarev V."/>
            <person name="Petroff E."/>
            <person name="Parker A."/>
        </authorList>
    </citation>
    <scope>NUCLEOTIDE SEQUENCE</scope>
</reference>
<dbReference type="CDD" id="cd20214">
    <property type="entry name" value="PFM_CEL-III-like"/>
    <property type="match status" value="1"/>
</dbReference>
<dbReference type="InterPro" id="IPR028988">
    <property type="entry name" value="CEL-III_C_sf"/>
</dbReference>
<dbReference type="CDD" id="cd23420">
    <property type="entry name" value="beta-trefoil_Ricin_CELIII-like_rpt2"/>
    <property type="match status" value="1"/>
</dbReference>
<dbReference type="InterPro" id="IPR052678">
    <property type="entry name" value="OST-beta_subunit"/>
</dbReference>
<dbReference type="PANTHER" id="PTHR36129:SF1">
    <property type="entry name" value="ORGANIC SOLUTE TRANSPORTER SUBUNIT BETA"/>
    <property type="match status" value="1"/>
</dbReference>
<accession>A0A1C9FQN1</accession>
<feature type="domain" description="Ricin B lectin" evidence="2">
    <location>
        <begin position="174"/>
        <end position="304"/>
    </location>
</feature>
<dbReference type="GO" id="GO:0032991">
    <property type="term" value="C:protein-containing complex"/>
    <property type="evidence" value="ECO:0007669"/>
    <property type="project" value="TreeGrafter"/>
</dbReference>
<dbReference type="GO" id="GO:0005886">
    <property type="term" value="C:plasma membrane"/>
    <property type="evidence" value="ECO:0007669"/>
    <property type="project" value="TreeGrafter"/>
</dbReference>
<dbReference type="AlphaFoldDB" id="A0A1C9FQN1"/>
<organism evidence="3">
    <name type="scientific">Chrysaora quinquecirrha</name>
    <name type="common">Sea nettle jellyfish</name>
    <name type="synonym">Dactylometra africana</name>
    <dbReference type="NCBI Taxonomy" id="6148"/>
    <lineage>
        <taxon>Eukaryota</taxon>
        <taxon>Metazoa</taxon>
        <taxon>Cnidaria</taxon>
        <taxon>Scyphozoa</taxon>
        <taxon>Semaeostomeae</taxon>
        <taxon>Pelagiidae</taxon>
        <taxon>Chrysaora</taxon>
    </lineage>
</organism>
<dbReference type="PANTHER" id="PTHR36129">
    <property type="entry name" value="ORGANIC SOLUTE TRANSPORTER SUBUNIT BETA-RELATED"/>
    <property type="match status" value="1"/>
</dbReference>
<dbReference type="Gene3D" id="3.30.1750.10">
    <property type="entry name" value="Hemolytic lectin CEL-III, C-terminal domain"/>
    <property type="match status" value="1"/>
</dbReference>
<feature type="chain" id="PRO_5008894328" evidence="1">
    <location>
        <begin position="23"/>
        <end position="454"/>
    </location>
</feature>
<dbReference type="SMART" id="SM00458">
    <property type="entry name" value="RICIN"/>
    <property type="match status" value="2"/>
</dbReference>